<gene>
    <name evidence="1" type="ORF">CQ13_33320</name>
</gene>
<reference evidence="1 2" key="1">
    <citation type="submission" date="2014-03" db="EMBL/GenBank/DDBJ databases">
        <title>Bradyrhizobium valentinum sp. nov., isolated from effective nodules of Lupinus mariae-josephae, a lupine endemic of basic-lime soils in Eastern Spain.</title>
        <authorList>
            <person name="Duran D."/>
            <person name="Rey L."/>
            <person name="Navarro A."/>
            <person name="Busquets A."/>
            <person name="Imperial J."/>
            <person name="Ruiz-Argueso T."/>
        </authorList>
    </citation>
    <scope>NUCLEOTIDE SEQUENCE [LARGE SCALE GENOMIC DNA]</scope>
    <source>
        <strain evidence="1 2">Ro19</strain>
    </source>
</reference>
<accession>A0A0R3MHH4</accession>
<comment type="caution">
    <text evidence="1">The sequence shown here is derived from an EMBL/GenBank/DDBJ whole genome shotgun (WGS) entry which is preliminary data.</text>
</comment>
<dbReference type="EMBL" id="LLYA01000183">
    <property type="protein sequence ID" value="KRR19746.1"/>
    <property type="molecule type" value="Genomic_DNA"/>
</dbReference>
<keyword evidence="2" id="KW-1185">Reference proteome</keyword>
<organism evidence="1 2">
    <name type="scientific">Bradyrhizobium retamae</name>
    <dbReference type="NCBI Taxonomy" id="1300035"/>
    <lineage>
        <taxon>Bacteria</taxon>
        <taxon>Pseudomonadati</taxon>
        <taxon>Pseudomonadota</taxon>
        <taxon>Alphaproteobacteria</taxon>
        <taxon>Hyphomicrobiales</taxon>
        <taxon>Nitrobacteraceae</taxon>
        <taxon>Bradyrhizobium</taxon>
    </lineage>
</organism>
<evidence type="ECO:0000313" key="2">
    <source>
        <dbReference type="Proteomes" id="UP000052023"/>
    </source>
</evidence>
<proteinExistence type="predicted"/>
<dbReference type="AlphaFoldDB" id="A0A0R3MHH4"/>
<evidence type="ECO:0000313" key="1">
    <source>
        <dbReference type="EMBL" id="KRR19746.1"/>
    </source>
</evidence>
<name>A0A0R3MHH4_9BRAD</name>
<protein>
    <submittedName>
        <fullName evidence="1">Uncharacterized protein</fullName>
    </submittedName>
</protein>
<sequence length="92" mass="10441">MDFGLALAARELTVAQTSRLERRGGSQRIEFFSGLDVDMDETIWWWTKVKLLADRDAIERALKPFLGRLRAAPGVPERFGLPLNELSSPRAR</sequence>
<dbReference type="Proteomes" id="UP000052023">
    <property type="component" value="Unassembled WGS sequence"/>
</dbReference>
<dbReference type="RefSeq" id="WP_057846616.1">
    <property type="nucleotide sequence ID" value="NZ_LLYA01000183.1"/>
</dbReference>